<dbReference type="OrthoDB" id="366390at2759"/>
<name>A0A9Q5HVB5_SANBA</name>
<gene>
    <name evidence="4" type="ORF">A7U60_g6139</name>
</gene>
<comment type="caution">
    <text evidence="4">The sequence shown here is derived from an EMBL/GenBank/DDBJ whole genome shotgun (WGS) entry which is preliminary data.</text>
</comment>
<dbReference type="PROSITE" id="PS50088">
    <property type="entry name" value="ANK_REPEAT"/>
    <property type="match status" value="2"/>
</dbReference>
<keyword evidence="2 3" id="KW-0040">ANK repeat</keyword>
<evidence type="ECO:0000313" key="4">
    <source>
        <dbReference type="EMBL" id="OCB86681.1"/>
    </source>
</evidence>
<dbReference type="SMART" id="SM00248">
    <property type="entry name" value="ANK"/>
    <property type="match status" value="2"/>
</dbReference>
<dbReference type="SUPFAM" id="SSF48403">
    <property type="entry name" value="Ankyrin repeat"/>
    <property type="match status" value="1"/>
</dbReference>
<dbReference type="PROSITE" id="PS50297">
    <property type="entry name" value="ANK_REP_REGION"/>
    <property type="match status" value="2"/>
</dbReference>
<feature type="repeat" description="ANK" evidence="3">
    <location>
        <begin position="118"/>
        <end position="150"/>
    </location>
</feature>
<organism evidence="4 5">
    <name type="scientific">Sanghuangporus baumii</name>
    <name type="common">Phellinus baumii</name>
    <dbReference type="NCBI Taxonomy" id="108892"/>
    <lineage>
        <taxon>Eukaryota</taxon>
        <taxon>Fungi</taxon>
        <taxon>Dikarya</taxon>
        <taxon>Basidiomycota</taxon>
        <taxon>Agaricomycotina</taxon>
        <taxon>Agaricomycetes</taxon>
        <taxon>Hymenochaetales</taxon>
        <taxon>Hymenochaetaceae</taxon>
        <taxon>Sanghuangporus</taxon>
    </lineage>
</organism>
<dbReference type="InterPro" id="IPR036770">
    <property type="entry name" value="Ankyrin_rpt-contain_sf"/>
</dbReference>
<keyword evidence="1" id="KW-0677">Repeat</keyword>
<protein>
    <submittedName>
        <fullName evidence="4">Ankyrin</fullName>
    </submittedName>
</protein>
<feature type="repeat" description="ANK" evidence="3">
    <location>
        <begin position="85"/>
        <end position="117"/>
    </location>
</feature>
<dbReference type="PANTHER" id="PTHR24171">
    <property type="entry name" value="ANKYRIN REPEAT DOMAIN-CONTAINING PROTEIN 39-RELATED"/>
    <property type="match status" value="1"/>
</dbReference>
<accession>A0A9Q5HVB5</accession>
<dbReference type="Proteomes" id="UP000757232">
    <property type="component" value="Unassembled WGS sequence"/>
</dbReference>
<evidence type="ECO:0000256" key="1">
    <source>
        <dbReference type="ARBA" id="ARBA00022737"/>
    </source>
</evidence>
<reference evidence="4" key="1">
    <citation type="submission" date="2016-06" db="EMBL/GenBank/DDBJ databases">
        <title>Draft Genome sequence of the fungus Inonotus baumii.</title>
        <authorList>
            <person name="Zhu H."/>
            <person name="Lin W."/>
        </authorList>
    </citation>
    <scope>NUCLEOTIDE SEQUENCE</scope>
    <source>
        <strain evidence="4">821</strain>
    </source>
</reference>
<dbReference type="EMBL" id="LNZH02000199">
    <property type="protein sequence ID" value="OCB86681.1"/>
    <property type="molecule type" value="Genomic_DNA"/>
</dbReference>
<evidence type="ECO:0000256" key="3">
    <source>
        <dbReference type="PROSITE-ProRule" id="PRU00023"/>
    </source>
</evidence>
<dbReference type="AlphaFoldDB" id="A0A9Q5HVB5"/>
<keyword evidence="5" id="KW-1185">Reference proteome</keyword>
<evidence type="ECO:0000256" key="2">
    <source>
        <dbReference type="ARBA" id="ARBA00023043"/>
    </source>
</evidence>
<dbReference type="Gene3D" id="1.25.40.20">
    <property type="entry name" value="Ankyrin repeat-containing domain"/>
    <property type="match status" value="1"/>
</dbReference>
<evidence type="ECO:0000313" key="5">
    <source>
        <dbReference type="Proteomes" id="UP000757232"/>
    </source>
</evidence>
<sequence length="188" mass="19934">MTHQSNFRGTADLVGTVTDTSIMALESPKAPSDSSQKEIKPSVSDLPQETLDFAAKVFNLARNGEDELLGAYVDAGLPPNLTNDKGNTLLMLAAYSGHAPTVRLLHSKGADANSLNDRGQSPLAGAIFKNHEEVIRVLVELGADPRIGTPSAIETAKVFRKLEWLDMLGATEEEKNAPTPGVFGLGPG</sequence>
<dbReference type="InterPro" id="IPR002110">
    <property type="entry name" value="Ankyrin_rpt"/>
</dbReference>
<proteinExistence type="predicted"/>
<dbReference type="Pfam" id="PF12796">
    <property type="entry name" value="Ank_2"/>
    <property type="match status" value="1"/>
</dbReference>